<protein>
    <recommendedName>
        <fullName evidence="3">Phage protein</fullName>
    </recommendedName>
</protein>
<dbReference type="EMBL" id="BAPF01000050">
    <property type="protein sequence ID" value="GBQ85065.1"/>
    <property type="molecule type" value="Genomic_DNA"/>
</dbReference>
<keyword evidence="2" id="KW-1185">Reference proteome</keyword>
<sequence>MPTNSFSAHGGWVIPEPSFEQIRKALSLSFDSCVKNSTQRVNALLKAFREGPVFSHSEEAPTSPSGQIPPEIVKIAFLEFSVTENGLKAVGAIDNTPPHSSQTGNRWKTTDLAQLALAVARDLMKSRGGSIDSLFKATSHDEVAGALGSASCMRNLDGAEISVYPEEKVIRLDCYSEDGREPLETWGAWKTLNFCLESIRWDDYPNAGGGLTTRQLIQNDAIPRTENSYMSGHGKLSALEEHDEAVAFAMENAPAEEDAPSP</sequence>
<evidence type="ECO:0000313" key="2">
    <source>
        <dbReference type="Proteomes" id="UP001065047"/>
    </source>
</evidence>
<proteinExistence type="predicted"/>
<comment type="caution">
    <text evidence="1">The sequence shown here is derived from an EMBL/GenBank/DDBJ whole genome shotgun (WGS) entry which is preliminary data.</text>
</comment>
<evidence type="ECO:0000313" key="1">
    <source>
        <dbReference type="EMBL" id="GBQ85065.1"/>
    </source>
</evidence>
<gene>
    <name evidence="1" type="ORF">AA14337_2984</name>
</gene>
<reference evidence="1" key="1">
    <citation type="submission" date="2013-04" db="EMBL/GenBank/DDBJ databases">
        <title>The genome sequencing project of 58 acetic acid bacteria.</title>
        <authorList>
            <person name="Okamoto-Kainuma A."/>
            <person name="Ishikawa M."/>
            <person name="Umino S."/>
            <person name="Koizumi Y."/>
            <person name="Shiwa Y."/>
            <person name="Yoshikawa H."/>
            <person name="Matsutani M."/>
            <person name="Matsushita K."/>
        </authorList>
    </citation>
    <scope>NUCLEOTIDE SEQUENCE</scope>
    <source>
        <strain evidence="1">DSM 14337</strain>
    </source>
</reference>
<name>A0ABQ0PYY5_9PROT</name>
<dbReference type="RefSeq" id="WP_061505535.1">
    <property type="nucleotide sequence ID" value="NZ_BAPF01000050.1"/>
</dbReference>
<organism evidence="1 2">
    <name type="scientific">Acetobacter malorum DSM 14337</name>
    <dbReference type="NCBI Taxonomy" id="1307910"/>
    <lineage>
        <taxon>Bacteria</taxon>
        <taxon>Pseudomonadati</taxon>
        <taxon>Pseudomonadota</taxon>
        <taxon>Alphaproteobacteria</taxon>
        <taxon>Acetobacterales</taxon>
        <taxon>Acetobacteraceae</taxon>
        <taxon>Acetobacter</taxon>
    </lineage>
</organism>
<dbReference type="GeneID" id="29556849"/>
<accession>A0ABQ0PYY5</accession>
<dbReference type="Proteomes" id="UP001065047">
    <property type="component" value="Unassembled WGS sequence"/>
</dbReference>
<evidence type="ECO:0008006" key="3">
    <source>
        <dbReference type="Google" id="ProtNLM"/>
    </source>
</evidence>